<organism evidence="2 3">
    <name type="scientific">Abyssobacteria bacterium (strain SURF_5)</name>
    <dbReference type="NCBI Taxonomy" id="2093360"/>
    <lineage>
        <taxon>Bacteria</taxon>
        <taxon>Pseudomonadati</taxon>
        <taxon>Candidatus Hydrogenedentota</taxon>
        <taxon>Candidatus Abyssobacteria</taxon>
    </lineage>
</organism>
<dbReference type="AlphaFoldDB" id="A0A3A4PD92"/>
<dbReference type="Gene3D" id="3.90.10.10">
    <property type="entry name" value="Cytochrome C3"/>
    <property type="match status" value="2"/>
</dbReference>
<dbReference type="PANTHER" id="PTHR39425">
    <property type="entry name" value="LIPOPROTEIN CYTOCHROME C"/>
    <property type="match status" value="1"/>
</dbReference>
<dbReference type="SUPFAM" id="SSF48695">
    <property type="entry name" value="Multiheme cytochromes"/>
    <property type="match status" value="1"/>
</dbReference>
<comment type="caution">
    <text evidence="2">The sequence shown here is derived from an EMBL/GenBank/DDBJ whole genome shotgun (WGS) entry which is preliminary data.</text>
</comment>
<reference evidence="2 3" key="1">
    <citation type="journal article" date="2017" name="ISME J.">
        <title>Energy and carbon metabolisms in a deep terrestrial subsurface fluid microbial community.</title>
        <authorList>
            <person name="Momper L."/>
            <person name="Jungbluth S.P."/>
            <person name="Lee M.D."/>
            <person name="Amend J.P."/>
        </authorList>
    </citation>
    <scope>NUCLEOTIDE SEQUENCE [LARGE SCALE GENOMIC DNA]</scope>
    <source>
        <strain evidence="2">SURF_5</strain>
    </source>
</reference>
<dbReference type="PANTHER" id="PTHR39425:SF1">
    <property type="entry name" value="CYTOCHROME C7-LIKE DOMAIN-CONTAINING PROTEIN"/>
    <property type="match status" value="1"/>
</dbReference>
<evidence type="ECO:0000313" key="2">
    <source>
        <dbReference type="EMBL" id="RJP25971.1"/>
    </source>
</evidence>
<proteinExistence type="predicted"/>
<dbReference type="CDD" id="cd08168">
    <property type="entry name" value="Cytochrom_C3"/>
    <property type="match status" value="1"/>
</dbReference>
<name>A0A3A4PD92_ABYX5</name>
<protein>
    <submittedName>
        <fullName evidence="2">Cytochrome C</fullName>
    </submittedName>
</protein>
<sequence>MHVRNLTDAQKTFGMAAALVLAGFVAFLVLGWLVLPKLSYETRMQPVDDNHPLHVEKLGLACDTCHFFHEDGSWAGLPALEICADCHEEPIGTTPAEIRFVNEYVKRNREPKWAIYNRQPECVSFSHSSHVRMASISCQTCHGPQGYSDVTEYHSNRITNYSYVMYDSRVPLNAFTIMSEKGKKVWGTMRMDECASCHRARGTSTACFICHK</sequence>
<dbReference type="InterPro" id="IPR053547">
    <property type="entry name" value="Multiheme_cyt_c_menaq_reduct"/>
</dbReference>
<keyword evidence="1" id="KW-0812">Transmembrane</keyword>
<keyword evidence="1" id="KW-0472">Membrane</keyword>
<dbReference type="EMBL" id="QZKU01000015">
    <property type="protein sequence ID" value="RJP25971.1"/>
    <property type="molecule type" value="Genomic_DNA"/>
</dbReference>
<gene>
    <name evidence="2" type="ORF">C4520_01465</name>
</gene>
<accession>A0A3A4PD92</accession>
<evidence type="ECO:0000313" key="3">
    <source>
        <dbReference type="Proteomes" id="UP000265882"/>
    </source>
</evidence>
<dbReference type="InterPro" id="IPR036280">
    <property type="entry name" value="Multihaem_cyt_sf"/>
</dbReference>
<dbReference type="Proteomes" id="UP000265882">
    <property type="component" value="Unassembled WGS sequence"/>
</dbReference>
<feature type="transmembrane region" description="Helical" evidence="1">
    <location>
        <begin position="12"/>
        <end position="35"/>
    </location>
</feature>
<evidence type="ECO:0000256" key="1">
    <source>
        <dbReference type="SAM" id="Phobius"/>
    </source>
</evidence>
<keyword evidence="1" id="KW-1133">Transmembrane helix</keyword>
<dbReference type="NCBIfam" id="NF041781">
    <property type="entry name" value="mnquin_red_QrcA"/>
    <property type="match status" value="1"/>
</dbReference>